<reference evidence="1 2" key="1">
    <citation type="submission" date="2024-05" db="EMBL/GenBank/DDBJ databases">
        <authorList>
            <person name="Wallberg A."/>
        </authorList>
    </citation>
    <scope>NUCLEOTIDE SEQUENCE [LARGE SCALE GENOMIC DNA]</scope>
</reference>
<dbReference type="Proteomes" id="UP001497623">
    <property type="component" value="Unassembled WGS sequence"/>
</dbReference>
<name>A0AAV2SFC3_MEGNR</name>
<keyword evidence="2" id="KW-1185">Reference proteome</keyword>
<dbReference type="SUPFAM" id="SSF52047">
    <property type="entry name" value="RNI-like"/>
    <property type="match status" value="1"/>
</dbReference>
<comment type="caution">
    <text evidence="1">The sequence shown here is derived from an EMBL/GenBank/DDBJ whole genome shotgun (WGS) entry which is preliminary data.</text>
</comment>
<protein>
    <recommendedName>
        <fullName evidence="3">S-phase kinase-associated protein 2</fullName>
    </recommendedName>
</protein>
<evidence type="ECO:0008006" key="3">
    <source>
        <dbReference type="Google" id="ProtNLM"/>
    </source>
</evidence>
<sequence>VRLIVEQCPGLVELDVSDGTQLTAMCVQTIINQLRQVEYLSFSRCYTVQPDAYLELKSMPNLRYLDVYGILNEKALSTLRQSLPHIQINKYLFSSVARPTVGIRRTSIWGLRVRD</sequence>
<evidence type="ECO:0000313" key="2">
    <source>
        <dbReference type="Proteomes" id="UP001497623"/>
    </source>
</evidence>
<dbReference type="AlphaFoldDB" id="A0AAV2SFC3"/>
<accession>A0AAV2SFC3</accession>
<proteinExistence type="predicted"/>
<dbReference type="EMBL" id="CAXKWB010070257">
    <property type="protein sequence ID" value="CAL4193910.1"/>
    <property type="molecule type" value="Genomic_DNA"/>
</dbReference>
<gene>
    <name evidence="1" type="ORF">MNOR_LOCUS36891</name>
</gene>
<dbReference type="Gene3D" id="3.80.10.10">
    <property type="entry name" value="Ribonuclease Inhibitor"/>
    <property type="match status" value="1"/>
</dbReference>
<dbReference type="InterPro" id="IPR032675">
    <property type="entry name" value="LRR_dom_sf"/>
</dbReference>
<evidence type="ECO:0000313" key="1">
    <source>
        <dbReference type="EMBL" id="CAL4193910.1"/>
    </source>
</evidence>
<feature type="non-terminal residue" evidence="1">
    <location>
        <position position="1"/>
    </location>
</feature>
<organism evidence="1 2">
    <name type="scientific">Meganyctiphanes norvegica</name>
    <name type="common">Northern krill</name>
    <name type="synonym">Thysanopoda norvegica</name>
    <dbReference type="NCBI Taxonomy" id="48144"/>
    <lineage>
        <taxon>Eukaryota</taxon>
        <taxon>Metazoa</taxon>
        <taxon>Ecdysozoa</taxon>
        <taxon>Arthropoda</taxon>
        <taxon>Crustacea</taxon>
        <taxon>Multicrustacea</taxon>
        <taxon>Malacostraca</taxon>
        <taxon>Eumalacostraca</taxon>
        <taxon>Eucarida</taxon>
        <taxon>Euphausiacea</taxon>
        <taxon>Euphausiidae</taxon>
        <taxon>Meganyctiphanes</taxon>
    </lineage>
</organism>